<dbReference type="GeneID" id="106553274"/>
<sequence length="481" mass="53258">MPPSKPTFSGLFQPSLFKSLLFKAKVLGKFGGKPSESLVQPQAISSETIFADQAIEADMVPTPKTFLDLVKPQWEFPTSGPIPTSNDKTFFNVDKDMAQVLLQPTINAPVTALHTTANMPGAPEDALKPEDKKVDLTLQRGHQAAAWAGNTKYLAGGGGGGDDCPTLAQVTLVRRPPISLCGQTVEDPSRNDFGQPGVAGASGPSVAPIDRLALEQSVLREDKYSSRVIQTIQAARRPSTERIYSSTWHSFCTCCTSKNFDLVQATVPQVLDFLQVGLDKGLAPNTIRRQVSAISSVFLCDRSRTLTQHPMVRWFIKGASNLKPPTVHRYPSWDLHKLLDALTCAPFEPLRKVSLRFLTLKVAFLVAITSARRVSELQALPTRDDLCIFHHDKVVLRLDPSFIPKVCSCFHRSEELILPNFCPDSSHPLEKKWHTLDALGPVQTWLGQELEKCGIDAMIYTRYVLSLLLHDNYDYDLQEQI</sequence>
<dbReference type="InterPro" id="IPR027871">
    <property type="entry name" value="DUF4603"/>
</dbReference>
<dbReference type="PROSITE" id="PS51900">
    <property type="entry name" value="CB"/>
    <property type="match status" value="1"/>
</dbReference>
<dbReference type="KEGG" id="tsr:106553274"/>
<evidence type="ECO:0000313" key="4">
    <source>
        <dbReference type="RefSeq" id="XP_013927219.1"/>
    </source>
</evidence>
<dbReference type="Gene3D" id="1.10.287.3160">
    <property type="match status" value="1"/>
</dbReference>
<keyword evidence="3" id="KW-1185">Reference proteome</keyword>
<name>A0A6I9YTC6_9SAUR</name>
<dbReference type="Gene3D" id="1.10.150.130">
    <property type="match status" value="1"/>
</dbReference>
<dbReference type="SUPFAM" id="SSF47823">
    <property type="entry name" value="lambda integrase-like, N-terminal domain"/>
    <property type="match status" value="1"/>
</dbReference>
<dbReference type="PANTHER" id="PTHR33066:SF2">
    <property type="entry name" value="FILAGGRIN-2-LIKE"/>
    <property type="match status" value="1"/>
</dbReference>
<evidence type="ECO:0000259" key="2">
    <source>
        <dbReference type="PROSITE" id="PS51900"/>
    </source>
</evidence>
<dbReference type="Pfam" id="PF15376">
    <property type="entry name" value="DUF4603"/>
    <property type="match status" value="1"/>
</dbReference>
<gene>
    <name evidence="4" type="primary">LOC106553274</name>
</gene>
<dbReference type="GO" id="GO:0003677">
    <property type="term" value="F:DNA binding"/>
    <property type="evidence" value="ECO:0007669"/>
    <property type="project" value="UniProtKB-KW"/>
</dbReference>
<dbReference type="Proteomes" id="UP000504617">
    <property type="component" value="Unplaced"/>
</dbReference>
<proteinExistence type="predicted"/>
<reference evidence="4" key="1">
    <citation type="submission" date="2025-08" db="UniProtKB">
        <authorList>
            <consortium name="RefSeq"/>
        </authorList>
    </citation>
    <scope>IDENTIFICATION</scope>
    <source>
        <tissue evidence="4">Skeletal muscle</tissue>
    </source>
</reference>
<protein>
    <submittedName>
        <fullName evidence="4">Uncharacterized protein LOC106553274</fullName>
    </submittedName>
</protein>
<dbReference type="AlphaFoldDB" id="A0A6I9YTC6"/>
<dbReference type="RefSeq" id="XP_013927219.1">
    <property type="nucleotide sequence ID" value="XM_014071744.1"/>
</dbReference>
<dbReference type="OrthoDB" id="9050082at2759"/>
<evidence type="ECO:0000256" key="1">
    <source>
        <dbReference type="ARBA" id="ARBA00023125"/>
    </source>
</evidence>
<dbReference type="PANTHER" id="PTHR33066">
    <property type="entry name" value="INTEGRASE_SAM-LIKE_N DOMAIN-CONTAINING PROTEIN"/>
    <property type="match status" value="1"/>
</dbReference>
<dbReference type="InterPro" id="IPR010998">
    <property type="entry name" value="Integrase_recombinase_N"/>
</dbReference>
<dbReference type="InterPro" id="IPR044068">
    <property type="entry name" value="CB"/>
</dbReference>
<feature type="domain" description="Core-binding (CB)" evidence="2">
    <location>
        <begin position="223"/>
        <end position="302"/>
    </location>
</feature>
<evidence type="ECO:0000313" key="3">
    <source>
        <dbReference type="Proteomes" id="UP000504617"/>
    </source>
</evidence>
<accession>A0A6I9YTC6</accession>
<organism evidence="3 4">
    <name type="scientific">Thamnophis sirtalis</name>
    <dbReference type="NCBI Taxonomy" id="35019"/>
    <lineage>
        <taxon>Eukaryota</taxon>
        <taxon>Metazoa</taxon>
        <taxon>Chordata</taxon>
        <taxon>Craniata</taxon>
        <taxon>Vertebrata</taxon>
        <taxon>Euteleostomi</taxon>
        <taxon>Lepidosauria</taxon>
        <taxon>Squamata</taxon>
        <taxon>Bifurcata</taxon>
        <taxon>Unidentata</taxon>
        <taxon>Episquamata</taxon>
        <taxon>Toxicofera</taxon>
        <taxon>Serpentes</taxon>
        <taxon>Colubroidea</taxon>
        <taxon>Colubridae</taxon>
        <taxon>Natricinae</taxon>
        <taxon>Thamnophis</taxon>
    </lineage>
</organism>
<keyword evidence="1" id="KW-0238">DNA-binding</keyword>